<accession>A0A9W6U333</accession>
<gene>
    <name evidence="2" type="ORF">Plil01_000991000</name>
</gene>
<evidence type="ECO:0000313" key="2">
    <source>
        <dbReference type="EMBL" id="GMF24257.1"/>
    </source>
</evidence>
<sequence>MREKELRQIVTRIQKILAGVCRVFLDDTAPLHVGFPGHEFAFSVRKSSNYHILESYVQCEHGLASAHQQFLHHKHFQSTRLTPETVEGRTNFLVQPHRDERYTQRRTGQTDELEDIRWTMASIKRRKCKQLTKFVTLVDFLLLDTYARVVKQSLDLFHGFVLRGANAATIRHLTDHDDLVIAMHQTLRVARKHSIQSAGEGSMDPSDQTRQSHYPLTRQQIKVFLHAAWEGKLNAATSSSSVLADAATEEANTVSTNSTLSVASMENKLEALFFYGLSKYTGANAETCSMDDLFFVAENSLIQLLVLPPFAAAATSIYSPSETQITNEPNSSGVQVGNMHLPSLAEQEVLAIPCFGPQPLFALDVATGTISEKRGRQRHTICFKPELALLVRVFQGIIIGFTEVFREVPPLLSSPELRSILEFANDIRALRLHTEFNSRAGLRSSTAPASRMGVSFPADVDEQENQKDNDNGGANDDEERFRSPADRILKRTEEDMHYLSVRDCIQDLVRSALHGAEELAASYAKVLELRQQNESINFDLKARLFRRNEYTLDEMMDDATHFMDQVL</sequence>
<organism evidence="2 3">
    <name type="scientific">Phytophthora lilii</name>
    <dbReference type="NCBI Taxonomy" id="2077276"/>
    <lineage>
        <taxon>Eukaryota</taxon>
        <taxon>Sar</taxon>
        <taxon>Stramenopiles</taxon>
        <taxon>Oomycota</taxon>
        <taxon>Peronosporomycetes</taxon>
        <taxon>Peronosporales</taxon>
        <taxon>Peronosporaceae</taxon>
        <taxon>Phytophthora</taxon>
    </lineage>
</organism>
<feature type="region of interest" description="Disordered" evidence="1">
    <location>
        <begin position="443"/>
        <end position="484"/>
    </location>
</feature>
<dbReference type="PANTHER" id="PTHR46454">
    <property type="entry name" value="DYNEIN AXONEMAL HEAVY CHAIN 7-RELATED"/>
    <property type="match status" value="1"/>
</dbReference>
<dbReference type="Proteomes" id="UP001165083">
    <property type="component" value="Unassembled WGS sequence"/>
</dbReference>
<proteinExistence type="predicted"/>
<name>A0A9W6U333_9STRA</name>
<reference evidence="2" key="1">
    <citation type="submission" date="2023-04" db="EMBL/GenBank/DDBJ databases">
        <title>Phytophthora lilii NBRC 32176.</title>
        <authorList>
            <person name="Ichikawa N."/>
            <person name="Sato H."/>
            <person name="Tonouchi N."/>
        </authorList>
    </citation>
    <scope>NUCLEOTIDE SEQUENCE</scope>
    <source>
        <strain evidence="2">NBRC 32176</strain>
    </source>
</reference>
<protein>
    <submittedName>
        <fullName evidence="2">Unnamed protein product</fullName>
    </submittedName>
</protein>
<dbReference type="EMBL" id="BSXW01000509">
    <property type="protein sequence ID" value="GMF24257.1"/>
    <property type="molecule type" value="Genomic_DNA"/>
</dbReference>
<dbReference type="PANTHER" id="PTHR46454:SF17">
    <property type="entry name" value="DYNEIN HEAVY CHAIN LINKER DOMAIN-CONTAINING PROTEIN"/>
    <property type="match status" value="1"/>
</dbReference>
<dbReference type="AlphaFoldDB" id="A0A9W6U333"/>
<keyword evidence="3" id="KW-1185">Reference proteome</keyword>
<comment type="caution">
    <text evidence="2">The sequence shown here is derived from an EMBL/GenBank/DDBJ whole genome shotgun (WGS) entry which is preliminary data.</text>
</comment>
<evidence type="ECO:0000256" key="1">
    <source>
        <dbReference type="SAM" id="MobiDB-lite"/>
    </source>
</evidence>
<evidence type="ECO:0000313" key="3">
    <source>
        <dbReference type="Proteomes" id="UP001165083"/>
    </source>
</evidence>
<dbReference type="OrthoDB" id="199400at2759"/>